<dbReference type="GO" id="GO:0032259">
    <property type="term" value="P:methylation"/>
    <property type="evidence" value="ECO:0007669"/>
    <property type="project" value="UniProtKB-KW"/>
</dbReference>
<accession>A0A3D9HP04</accession>
<dbReference type="EMBL" id="QRDW01000004">
    <property type="protein sequence ID" value="RED51041.1"/>
    <property type="molecule type" value="Genomic_DNA"/>
</dbReference>
<dbReference type="Gene3D" id="3.40.50.150">
    <property type="entry name" value="Vaccinia Virus protein VP39"/>
    <property type="match status" value="1"/>
</dbReference>
<dbReference type="NCBIfam" id="NF001453">
    <property type="entry name" value="PRK00312.1"/>
    <property type="match status" value="1"/>
</dbReference>
<name>A0A3D9HP04_9PROT</name>
<keyword evidence="6 7" id="KW-0949">S-adenosyl-L-methionine</keyword>
<dbReference type="AlphaFoldDB" id="A0A3D9HP04"/>
<comment type="caution">
    <text evidence="8">The sequence shown here is derived from an EMBL/GenBank/DDBJ whole genome shotgun (WGS) entry which is preliminary data.</text>
</comment>
<dbReference type="CDD" id="cd02440">
    <property type="entry name" value="AdoMet_MTases"/>
    <property type="match status" value="1"/>
</dbReference>
<gene>
    <name evidence="7" type="primary">pcm</name>
    <name evidence="8" type="ORF">DFP90_104319</name>
</gene>
<keyword evidence="5 7" id="KW-0808">Transferase</keyword>
<evidence type="ECO:0000256" key="3">
    <source>
        <dbReference type="ARBA" id="ARBA00022490"/>
    </source>
</evidence>
<proteinExistence type="inferred from homology"/>
<dbReference type="FunFam" id="3.40.50.150:FF:000010">
    <property type="entry name" value="Protein-L-isoaspartate O-methyltransferase"/>
    <property type="match status" value="1"/>
</dbReference>
<reference evidence="8 9" key="1">
    <citation type="submission" date="2018-07" db="EMBL/GenBank/DDBJ databases">
        <title>Genomic Encyclopedia of Type Strains, Phase III (KMG-III): the genomes of soil and plant-associated and newly described type strains.</title>
        <authorList>
            <person name="Whitman W."/>
        </authorList>
    </citation>
    <scope>NUCLEOTIDE SEQUENCE [LARGE SCALE GENOMIC DNA]</scope>
    <source>
        <strain evidence="8 9">CECT 8488</strain>
    </source>
</reference>
<protein>
    <recommendedName>
        <fullName evidence="7">Protein-L-isoaspartate O-methyltransferase</fullName>
        <ecNumber evidence="7">2.1.1.77</ecNumber>
    </recommendedName>
    <alternativeName>
        <fullName evidence="7">L-isoaspartyl protein carboxyl methyltransferase</fullName>
    </alternativeName>
    <alternativeName>
        <fullName evidence="7">Protein L-isoaspartyl methyltransferase</fullName>
    </alternativeName>
    <alternativeName>
        <fullName evidence="7">Protein-beta-aspartate methyltransferase</fullName>
        <shortName evidence="7">PIMT</shortName>
    </alternativeName>
</protein>
<evidence type="ECO:0000256" key="1">
    <source>
        <dbReference type="ARBA" id="ARBA00004496"/>
    </source>
</evidence>
<keyword evidence="9" id="KW-1185">Reference proteome</keyword>
<dbReference type="RefSeq" id="WP_115936821.1">
    <property type="nucleotide sequence ID" value="NZ_QRDW01000004.1"/>
</dbReference>
<dbReference type="PANTHER" id="PTHR11579:SF0">
    <property type="entry name" value="PROTEIN-L-ISOASPARTATE(D-ASPARTATE) O-METHYLTRANSFERASE"/>
    <property type="match status" value="1"/>
</dbReference>
<dbReference type="GO" id="GO:0005737">
    <property type="term" value="C:cytoplasm"/>
    <property type="evidence" value="ECO:0007669"/>
    <property type="project" value="UniProtKB-SubCell"/>
</dbReference>
<keyword evidence="4 7" id="KW-0489">Methyltransferase</keyword>
<dbReference type="PROSITE" id="PS01279">
    <property type="entry name" value="PCMT"/>
    <property type="match status" value="1"/>
</dbReference>
<organism evidence="8 9">
    <name type="scientific">Aestuariispira insulae</name>
    <dbReference type="NCBI Taxonomy" id="1461337"/>
    <lineage>
        <taxon>Bacteria</taxon>
        <taxon>Pseudomonadati</taxon>
        <taxon>Pseudomonadota</taxon>
        <taxon>Alphaproteobacteria</taxon>
        <taxon>Rhodospirillales</taxon>
        <taxon>Kiloniellaceae</taxon>
        <taxon>Aestuariispira</taxon>
    </lineage>
</organism>
<dbReference type="EC" id="2.1.1.77" evidence="7"/>
<dbReference type="InterPro" id="IPR000682">
    <property type="entry name" value="PCMT"/>
</dbReference>
<evidence type="ECO:0000256" key="4">
    <source>
        <dbReference type="ARBA" id="ARBA00022603"/>
    </source>
</evidence>
<dbReference type="InterPro" id="IPR029063">
    <property type="entry name" value="SAM-dependent_MTases_sf"/>
</dbReference>
<comment type="similarity">
    <text evidence="2 7">Belongs to the methyltransferase superfamily. L-isoaspartyl/D-aspartyl protein methyltransferase family.</text>
</comment>
<dbReference type="GO" id="GO:0004719">
    <property type="term" value="F:protein-L-isoaspartate (D-aspartate) O-methyltransferase activity"/>
    <property type="evidence" value="ECO:0007669"/>
    <property type="project" value="UniProtKB-UniRule"/>
</dbReference>
<evidence type="ECO:0000256" key="7">
    <source>
        <dbReference type="HAMAP-Rule" id="MF_00090"/>
    </source>
</evidence>
<evidence type="ECO:0000256" key="2">
    <source>
        <dbReference type="ARBA" id="ARBA00005369"/>
    </source>
</evidence>
<evidence type="ECO:0000256" key="5">
    <source>
        <dbReference type="ARBA" id="ARBA00022679"/>
    </source>
</evidence>
<dbReference type="OrthoDB" id="9810066at2"/>
<dbReference type="SUPFAM" id="SSF53335">
    <property type="entry name" value="S-adenosyl-L-methionine-dependent methyltransferases"/>
    <property type="match status" value="1"/>
</dbReference>
<evidence type="ECO:0000256" key="6">
    <source>
        <dbReference type="ARBA" id="ARBA00022691"/>
    </source>
</evidence>
<dbReference type="Pfam" id="PF01135">
    <property type="entry name" value="PCMT"/>
    <property type="match status" value="1"/>
</dbReference>
<keyword evidence="3 7" id="KW-0963">Cytoplasm</keyword>
<evidence type="ECO:0000313" key="8">
    <source>
        <dbReference type="EMBL" id="RED51041.1"/>
    </source>
</evidence>
<comment type="subcellular location">
    <subcellularLocation>
        <location evidence="1 7">Cytoplasm</location>
    </subcellularLocation>
</comment>
<sequence>MTGLEEDKARLILELRQNGITDDSFLRLMESIPRELFVPEAFRDHSYENSALPIDLGQTISQPLIVAMMTLALDVDKRTKVLEIGTGSGYQTVILSHLCRRVYSIERHRGLSKGAEKLFAQLNRHNITTKIGDGGMGWPEQAPFSRIIVTAAAADIPPVLVDQLSVGGIMVVPVGEHRDHQDLLKVRKTEAGIDVEDLGPVRFVPLLPGRPEAG</sequence>
<dbReference type="PANTHER" id="PTHR11579">
    <property type="entry name" value="PROTEIN-L-ISOASPARTATE O-METHYLTRANSFERASE"/>
    <property type="match status" value="1"/>
</dbReference>
<feature type="active site" evidence="7">
    <location>
        <position position="61"/>
    </location>
</feature>
<comment type="function">
    <text evidence="7">Catalyzes the methyl esterification of L-isoaspartyl residues in peptides and proteins that result from spontaneous decomposition of normal L-aspartyl and L-asparaginyl residues. It plays a role in the repair and/or degradation of damaged proteins.</text>
</comment>
<dbReference type="NCBIfam" id="TIGR00080">
    <property type="entry name" value="pimt"/>
    <property type="match status" value="1"/>
</dbReference>
<evidence type="ECO:0000313" key="9">
    <source>
        <dbReference type="Proteomes" id="UP000256845"/>
    </source>
</evidence>
<dbReference type="GO" id="GO:0030091">
    <property type="term" value="P:protein repair"/>
    <property type="evidence" value="ECO:0007669"/>
    <property type="project" value="UniProtKB-UniRule"/>
</dbReference>
<dbReference type="Proteomes" id="UP000256845">
    <property type="component" value="Unassembled WGS sequence"/>
</dbReference>
<dbReference type="HAMAP" id="MF_00090">
    <property type="entry name" value="PIMT"/>
    <property type="match status" value="1"/>
</dbReference>
<comment type="catalytic activity">
    <reaction evidence="7">
        <text>[protein]-L-isoaspartate + S-adenosyl-L-methionine = [protein]-L-isoaspartate alpha-methyl ester + S-adenosyl-L-homocysteine</text>
        <dbReference type="Rhea" id="RHEA:12705"/>
        <dbReference type="Rhea" id="RHEA-COMP:12143"/>
        <dbReference type="Rhea" id="RHEA-COMP:12144"/>
        <dbReference type="ChEBI" id="CHEBI:57856"/>
        <dbReference type="ChEBI" id="CHEBI:59789"/>
        <dbReference type="ChEBI" id="CHEBI:90596"/>
        <dbReference type="ChEBI" id="CHEBI:90598"/>
        <dbReference type="EC" id="2.1.1.77"/>
    </reaction>
</comment>